<proteinExistence type="inferred from homology"/>
<sequence>MTSSLNPTHPCVVSVLEEANLTYSEFVAYTRKLGRALLARGIERGDRVAIWSTNNWRWLAVLYAVSRVGAILVNVNPAYRVPELEYVLNQSGVKLLFTIPRNRSSNYLDMLEELNPRLFAQGSAVKSSRVPSLQDLVVLPGSDADGLAHEFKARGDLFSIETFLALESTIDDTKLSEREKSVQFDDPVNIQYTSGTTGFPKGVTLSHHNLLNNGLFAARAMALSPETRFCIPMPFYHCGGMVSSALATFSIGGTVIIPGPYFEEMTVMKAVSAERATHISGVPTMFIGQLEHPQFKEFDYTSLKGGFMAGAPCPVQLMRRVASEMHVPEVVILYGLTEVSPLMTATTIHDSMETRATTVGRAIAGVEVKVIDSETGRVVPRGEQGEICCRGHGIMLGYYKNDEATNECIDVAGWLHSGDLGVMNSEGYLHITGRKKDMIIRGGENIYPREIEEVLHHHPQISQAQVFGVPDEKLGEEVCVWLMLRAGESLDTKELNEWMKERLAHFKIPRNIKVVSEFPMTVTGKIQKFAMRDAMVKELGLDRAAAIETA</sequence>
<dbReference type="SUPFAM" id="SSF56801">
    <property type="entry name" value="Acetyl-CoA synthetase-like"/>
    <property type="match status" value="1"/>
</dbReference>
<evidence type="ECO:0000256" key="2">
    <source>
        <dbReference type="ARBA" id="ARBA00022598"/>
    </source>
</evidence>
<dbReference type="Pfam" id="PF13193">
    <property type="entry name" value="AMP-binding_C"/>
    <property type="match status" value="1"/>
</dbReference>
<dbReference type="InterPro" id="IPR045851">
    <property type="entry name" value="AMP-bd_C_sf"/>
</dbReference>
<dbReference type="Gene3D" id="3.40.50.12780">
    <property type="entry name" value="N-terminal domain of ligase-like"/>
    <property type="match status" value="1"/>
</dbReference>
<evidence type="ECO:0000256" key="1">
    <source>
        <dbReference type="ARBA" id="ARBA00006432"/>
    </source>
</evidence>
<evidence type="ECO:0000259" key="3">
    <source>
        <dbReference type="Pfam" id="PF00501"/>
    </source>
</evidence>
<feature type="domain" description="AMP-dependent synthetase/ligase" evidence="3">
    <location>
        <begin position="6"/>
        <end position="399"/>
    </location>
</feature>
<dbReference type="EMBL" id="JAFLCK010000011">
    <property type="protein sequence ID" value="MBN8660514.1"/>
    <property type="molecule type" value="Genomic_DNA"/>
</dbReference>
<evidence type="ECO:0000313" key="6">
    <source>
        <dbReference type="Proteomes" id="UP000664277"/>
    </source>
</evidence>
<dbReference type="AlphaFoldDB" id="A0A8J7P7T6"/>
<dbReference type="GO" id="GO:0006631">
    <property type="term" value="P:fatty acid metabolic process"/>
    <property type="evidence" value="ECO:0007669"/>
    <property type="project" value="TreeGrafter"/>
</dbReference>
<dbReference type="InterPro" id="IPR020845">
    <property type="entry name" value="AMP-binding_CS"/>
</dbReference>
<organism evidence="5 6">
    <name type="scientific">Candidatus Obscuribacter phosphatis</name>
    <dbReference type="NCBI Taxonomy" id="1906157"/>
    <lineage>
        <taxon>Bacteria</taxon>
        <taxon>Bacillati</taxon>
        <taxon>Candidatus Melainabacteria</taxon>
        <taxon>Candidatus Obscuribacterales</taxon>
        <taxon>Candidatus Obscuribacteraceae</taxon>
        <taxon>Candidatus Obscuribacter</taxon>
    </lineage>
</organism>
<dbReference type="PANTHER" id="PTHR43201:SF5">
    <property type="entry name" value="MEDIUM-CHAIN ACYL-COA LIGASE ACSF2, MITOCHONDRIAL"/>
    <property type="match status" value="1"/>
</dbReference>
<evidence type="ECO:0000259" key="4">
    <source>
        <dbReference type="Pfam" id="PF13193"/>
    </source>
</evidence>
<accession>A0A8J7P7T6</accession>
<protein>
    <submittedName>
        <fullName evidence="5">AMP-binding protein</fullName>
    </submittedName>
</protein>
<dbReference type="InterPro" id="IPR000873">
    <property type="entry name" value="AMP-dep_synth/lig_dom"/>
</dbReference>
<reference evidence="5" key="1">
    <citation type="submission" date="2021-02" db="EMBL/GenBank/DDBJ databases">
        <title>Genome-Resolved Metagenomics of a Microbial Community Performing Photosynthetic Biological Nutrient Removal.</title>
        <authorList>
            <person name="Mcdaniel E.A."/>
        </authorList>
    </citation>
    <scope>NUCLEOTIDE SEQUENCE</scope>
    <source>
        <strain evidence="5">UWPOB_OBS1</strain>
    </source>
</reference>
<dbReference type="GO" id="GO:0031956">
    <property type="term" value="F:medium-chain fatty acid-CoA ligase activity"/>
    <property type="evidence" value="ECO:0007669"/>
    <property type="project" value="TreeGrafter"/>
</dbReference>
<name>A0A8J7P7T6_9BACT</name>
<dbReference type="PANTHER" id="PTHR43201">
    <property type="entry name" value="ACYL-COA SYNTHETASE"/>
    <property type="match status" value="1"/>
</dbReference>
<gene>
    <name evidence="5" type="ORF">J0M35_09145</name>
</gene>
<keyword evidence="2" id="KW-0436">Ligase</keyword>
<comment type="similarity">
    <text evidence="1">Belongs to the ATP-dependent AMP-binding enzyme family.</text>
</comment>
<dbReference type="InterPro" id="IPR042099">
    <property type="entry name" value="ANL_N_sf"/>
</dbReference>
<dbReference type="Pfam" id="PF00501">
    <property type="entry name" value="AMP-binding"/>
    <property type="match status" value="1"/>
</dbReference>
<feature type="domain" description="AMP-binding enzyme C-terminal" evidence="4">
    <location>
        <begin position="450"/>
        <end position="525"/>
    </location>
</feature>
<evidence type="ECO:0000313" key="5">
    <source>
        <dbReference type="EMBL" id="MBN8660514.1"/>
    </source>
</evidence>
<dbReference type="FunFam" id="3.30.300.30:FF:000008">
    <property type="entry name" value="2,3-dihydroxybenzoate-AMP ligase"/>
    <property type="match status" value="1"/>
</dbReference>
<comment type="caution">
    <text evidence="5">The sequence shown here is derived from an EMBL/GenBank/DDBJ whole genome shotgun (WGS) entry which is preliminary data.</text>
</comment>
<dbReference type="InterPro" id="IPR025110">
    <property type="entry name" value="AMP-bd_C"/>
</dbReference>
<dbReference type="PROSITE" id="PS00455">
    <property type="entry name" value="AMP_BINDING"/>
    <property type="match status" value="1"/>
</dbReference>
<dbReference type="Gene3D" id="3.30.300.30">
    <property type="match status" value="1"/>
</dbReference>
<dbReference type="Proteomes" id="UP000664277">
    <property type="component" value="Unassembled WGS sequence"/>
</dbReference>